<evidence type="ECO:0000313" key="14">
    <source>
        <dbReference type="EMBL" id="VYU18038.1"/>
    </source>
</evidence>
<dbReference type="UniPathway" id="UPA00077">
    <property type="reaction ID" value="UER00155"/>
</dbReference>
<evidence type="ECO:0000256" key="11">
    <source>
        <dbReference type="ARBA" id="ARBA00029766"/>
    </source>
</evidence>
<evidence type="ECO:0000256" key="7">
    <source>
        <dbReference type="ARBA" id="ARBA00022777"/>
    </source>
</evidence>
<evidence type="ECO:0000259" key="13">
    <source>
        <dbReference type="Pfam" id="PF01288"/>
    </source>
</evidence>
<evidence type="ECO:0000256" key="9">
    <source>
        <dbReference type="ARBA" id="ARBA00022909"/>
    </source>
</evidence>
<dbReference type="InterPro" id="IPR035907">
    <property type="entry name" value="Hppk_sf"/>
</dbReference>
<dbReference type="CDD" id="cd00483">
    <property type="entry name" value="HPPK"/>
    <property type="match status" value="1"/>
</dbReference>
<name>A0A6N3CSE9_9BACT</name>
<comment type="function">
    <text evidence="10">Catalyzes the transfer of pyrophosphate from adenosine triphosphate (ATP) to 6-hydroxymethyl-7,8-dihydropterin, an enzymatic step in folate biosynthesis pathway.</text>
</comment>
<dbReference type="NCBIfam" id="TIGR01498">
    <property type="entry name" value="folK"/>
    <property type="match status" value="1"/>
</dbReference>
<keyword evidence="7" id="KW-0418">Kinase</keyword>
<evidence type="ECO:0000256" key="6">
    <source>
        <dbReference type="ARBA" id="ARBA00022741"/>
    </source>
</evidence>
<dbReference type="AlphaFoldDB" id="A0A6N3CSE9"/>
<dbReference type="GO" id="GO:0016301">
    <property type="term" value="F:kinase activity"/>
    <property type="evidence" value="ECO:0007669"/>
    <property type="project" value="UniProtKB-KW"/>
</dbReference>
<dbReference type="Gene3D" id="3.30.70.560">
    <property type="entry name" value="7,8-Dihydro-6-hydroxymethylpterin-pyrophosphokinase HPPK"/>
    <property type="match status" value="1"/>
</dbReference>
<proteinExistence type="inferred from homology"/>
<dbReference type="PANTHER" id="PTHR43071">
    <property type="entry name" value="2-AMINO-4-HYDROXY-6-HYDROXYMETHYLDIHYDROPTERIDINE PYROPHOSPHOKINASE"/>
    <property type="match status" value="1"/>
</dbReference>
<dbReference type="RefSeq" id="WP_412442602.1">
    <property type="nucleotide sequence ID" value="NZ_CACRUT010000015.1"/>
</dbReference>
<evidence type="ECO:0000256" key="4">
    <source>
        <dbReference type="ARBA" id="ARBA00016218"/>
    </source>
</evidence>
<feature type="domain" description="7,8-dihydro-6-hydroxymethylpterin-pyrophosphokinase" evidence="13">
    <location>
        <begin position="5"/>
        <end position="146"/>
    </location>
</feature>
<sequence>MTDLYLGLGSNLGDRERLLHRAVEILVERIGGLKSLSAFYETEPWGFCSDHPFLNAVAVLCTEKTPEEILRITQAAERELGRRSKSVGRTYADRPIDIDLLLYGDAVVEEDFDVPGTEGRKVHLSLPHPLMHERCFVMEPLAEVAPDVVHPILKKTFRELLASLADR</sequence>
<evidence type="ECO:0000256" key="8">
    <source>
        <dbReference type="ARBA" id="ARBA00022840"/>
    </source>
</evidence>
<evidence type="ECO:0000256" key="10">
    <source>
        <dbReference type="ARBA" id="ARBA00029409"/>
    </source>
</evidence>
<evidence type="ECO:0000256" key="2">
    <source>
        <dbReference type="ARBA" id="ARBA00005810"/>
    </source>
</evidence>
<dbReference type="GO" id="GO:0046656">
    <property type="term" value="P:folic acid biosynthetic process"/>
    <property type="evidence" value="ECO:0007669"/>
    <property type="project" value="UniProtKB-KW"/>
</dbReference>
<keyword evidence="8" id="KW-0067">ATP-binding</keyword>
<keyword evidence="5" id="KW-0808">Transferase</keyword>
<gene>
    <name evidence="14" type="primary">sulD</name>
    <name evidence="14" type="ORF">PCLFYP37_02122</name>
</gene>
<evidence type="ECO:0000256" key="1">
    <source>
        <dbReference type="ARBA" id="ARBA00005051"/>
    </source>
</evidence>
<evidence type="ECO:0000256" key="5">
    <source>
        <dbReference type="ARBA" id="ARBA00022679"/>
    </source>
</evidence>
<dbReference type="EMBL" id="CACRUT010000015">
    <property type="protein sequence ID" value="VYU18038.1"/>
    <property type="molecule type" value="Genomic_DNA"/>
</dbReference>
<reference evidence="14" key="1">
    <citation type="submission" date="2019-11" db="EMBL/GenBank/DDBJ databases">
        <authorList>
            <person name="Feng L."/>
        </authorList>
    </citation>
    <scope>NUCLEOTIDE SEQUENCE</scope>
    <source>
        <strain evidence="14">PclaraLFYP37</strain>
    </source>
</reference>
<protein>
    <recommendedName>
        <fullName evidence="4">2-amino-4-hydroxy-6-hydroxymethyldihydropteridine pyrophosphokinase</fullName>
        <ecNumber evidence="3">2.7.6.3</ecNumber>
    </recommendedName>
    <alternativeName>
        <fullName evidence="11">6-hydroxymethyl-7,8-dihydropterin pyrophosphokinase</fullName>
    </alternativeName>
    <alternativeName>
        <fullName evidence="12">7,8-dihydro-6-hydroxymethylpterin-pyrophosphokinase</fullName>
    </alternativeName>
</protein>
<dbReference type="GO" id="GO:0046654">
    <property type="term" value="P:tetrahydrofolate biosynthetic process"/>
    <property type="evidence" value="ECO:0007669"/>
    <property type="project" value="UniProtKB-UniPathway"/>
</dbReference>
<dbReference type="GO" id="GO:0005524">
    <property type="term" value="F:ATP binding"/>
    <property type="evidence" value="ECO:0007669"/>
    <property type="project" value="UniProtKB-KW"/>
</dbReference>
<comment type="similarity">
    <text evidence="2">Belongs to the HPPK family.</text>
</comment>
<dbReference type="Pfam" id="PF01288">
    <property type="entry name" value="HPPK"/>
    <property type="match status" value="1"/>
</dbReference>
<keyword evidence="9" id="KW-0289">Folate biosynthesis</keyword>
<keyword evidence="6" id="KW-0547">Nucleotide-binding</keyword>
<dbReference type="InterPro" id="IPR000550">
    <property type="entry name" value="Hppk"/>
</dbReference>
<dbReference type="GO" id="GO:0003848">
    <property type="term" value="F:2-amino-4-hydroxy-6-hydroxymethyldihydropteridine diphosphokinase activity"/>
    <property type="evidence" value="ECO:0007669"/>
    <property type="project" value="UniProtKB-EC"/>
</dbReference>
<evidence type="ECO:0000256" key="3">
    <source>
        <dbReference type="ARBA" id="ARBA00013253"/>
    </source>
</evidence>
<dbReference type="SUPFAM" id="SSF55083">
    <property type="entry name" value="6-hydroxymethyl-7,8-dihydropterin pyrophosphokinase, HPPK"/>
    <property type="match status" value="1"/>
</dbReference>
<evidence type="ECO:0000256" key="12">
    <source>
        <dbReference type="ARBA" id="ARBA00033413"/>
    </source>
</evidence>
<dbReference type="PANTHER" id="PTHR43071:SF1">
    <property type="entry name" value="2-AMINO-4-HYDROXY-6-HYDROXYMETHYLDIHYDROPTERIDINE PYROPHOSPHOKINASE"/>
    <property type="match status" value="1"/>
</dbReference>
<organism evidence="14">
    <name type="scientific">Paraprevotella clara</name>
    <dbReference type="NCBI Taxonomy" id="454154"/>
    <lineage>
        <taxon>Bacteria</taxon>
        <taxon>Pseudomonadati</taxon>
        <taxon>Bacteroidota</taxon>
        <taxon>Bacteroidia</taxon>
        <taxon>Bacteroidales</taxon>
        <taxon>Prevotellaceae</taxon>
        <taxon>Paraprevotella</taxon>
    </lineage>
</organism>
<dbReference type="EC" id="2.7.6.3" evidence="3"/>
<comment type="pathway">
    <text evidence="1">Cofactor biosynthesis; tetrahydrofolate biosynthesis; 2-amino-4-hydroxy-6-hydroxymethyl-7,8-dihydropteridine diphosphate from 7,8-dihydroneopterin triphosphate: step 4/4.</text>
</comment>
<accession>A0A6N3CSE9</accession>